<dbReference type="RefSeq" id="WP_261743918.1">
    <property type="nucleotide sequence ID" value="NZ_CP104557.1"/>
</dbReference>
<dbReference type="Pfam" id="PF04471">
    <property type="entry name" value="Mrr_cat"/>
    <property type="match status" value="1"/>
</dbReference>
<feature type="domain" description="Restriction endonuclease type IV Mrr" evidence="1">
    <location>
        <begin position="19"/>
        <end position="149"/>
    </location>
</feature>
<accession>A0ABY6AMC9</accession>
<gene>
    <name evidence="2" type="ORF">N5C08_17815</name>
</gene>
<name>A0ABY6AMC9_9PSED</name>
<dbReference type="Gene3D" id="3.40.1350.10">
    <property type="match status" value="1"/>
</dbReference>
<keyword evidence="2" id="KW-0540">Nuclease</keyword>
<keyword evidence="2" id="KW-0255">Endonuclease</keyword>
<keyword evidence="2" id="KW-0378">Hydrolase</keyword>
<dbReference type="SUPFAM" id="SSF52980">
    <property type="entry name" value="Restriction endonuclease-like"/>
    <property type="match status" value="1"/>
</dbReference>
<protein>
    <submittedName>
        <fullName evidence="2">Restriction endonuclease</fullName>
    </submittedName>
</protein>
<organism evidence="2 3">
    <name type="scientific">Pseudomonas promysalinigenes</name>
    <dbReference type="NCBI Taxonomy" id="485898"/>
    <lineage>
        <taxon>Bacteria</taxon>
        <taxon>Pseudomonadati</taxon>
        <taxon>Pseudomonadota</taxon>
        <taxon>Gammaproteobacteria</taxon>
        <taxon>Pseudomonadales</taxon>
        <taxon>Pseudomonadaceae</taxon>
        <taxon>Pseudomonas</taxon>
    </lineage>
</organism>
<keyword evidence="3" id="KW-1185">Reference proteome</keyword>
<evidence type="ECO:0000313" key="3">
    <source>
        <dbReference type="Proteomes" id="UP001064504"/>
    </source>
</evidence>
<evidence type="ECO:0000313" key="2">
    <source>
        <dbReference type="EMBL" id="UXH38813.1"/>
    </source>
</evidence>
<proteinExistence type="predicted"/>
<dbReference type="InterPro" id="IPR011335">
    <property type="entry name" value="Restrct_endonuc-II-like"/>
</dbReference>
<dbReference type="GO" id="GO:0004519">
    <property type="term" value="F:endonuclease activity"/>
    <property type="evidence" value="ECO:0007669"/>
    <property type="project" value="UniProtKB-KW"/>
</dbReference>
<dbReference type="Proteomes" id="UP001064504">
    <property type="component" value="Chromosome"/>
</dbReference>
<dbReference type="EMBL" id="CP104557">
    <property type="protein sequence ID" value="UXH38813.1"/>
    <property type="molecule type" value="Genomic_DNA"/>
</dbReference>
<reference evidence="2" key="1">
    <citation type="submission" date="2022-09" db="EMBL/GenBank/DDBJ databases">
        <title>Complete genome sequence of Pseudomonas promysalinigenes strain RL-WG26, a newly isolated PGPR with the potential for plant salinity stress alleviation.</title>
        <authorList>
            <person name="Ren L."/>
            <person name="Wang G."/>
            <person name="Hu H."/>
        </authorList>
    </citation>
    <scope>NUCLEOTIDE SEQUENCE</scope>
    <source>
        <strain evidence="2">RL-WG26</strain>
    </source>
</reference>
<dbReference type="InterPro" id="IPR011856">
    <property type="entry name" value="tRNA_endonuc-like_dom_sf"/>
</dbReference>
<evidence type="ECO:0000259" key="1">
    <source>
        <dbReference type="Pfam" id="PF04471"/>
    </source>
</evidence>
<sequence>MTTISPDWIIPSAIPFEHLKAKDLEECLFWLLDAMGAQNIEWRIGGTGGGAPDGGRDLEAQILVPSSDGDLSLKTFWFECKGRKNTVPPEVVRNAATHASAYSQVDTLVVVTNSTFSNPTTDWVREWNNDPRPRAKVQLWDRTKLEQMLCRHPSVALRLFDRSLSLDGRLQALATRFWERFEYTPIRLLEELWEARNELEITPIQRFALIVNECSNRCLELRPWATTTTPEQAYRTLEIALANLYYLFLKILRSGVDDAPILKSLSHLILIALREYSAELVSDLLKAFEAEWASKPMPEGVLEIVLEPVLRFLHQELTSICVPTCPRVSRLARDERMGDDQDLSTYWYRFEQEGYSGVEDDRILWIERTTEPCEVGFNLVQGQSCPLSESEVLLKNRKNFLQIAQQIFSYRMDCWQNGRAEIVPPTASSD</sequence>
<dbReference type="InterPro" id="IPR007560">
    <property type="entry name" value="Restrct_endonuc_IV_Mrr"/>
</dbReference>